<evidence type="ECO:0008006" key="5">
    <source>
        <dbReference type="Google" id="ProtNLM"/>
    </source>
</evidence>
<keyword evidence="2" id="KW-0812">Transmembrane</keyword>
<name>A0A517QVA0_9PLAN</name>
<feature type="transmembrane region" description="Helical" evidence="2">
    <location>
        <begin position="104"/>
        <end position="123"/>
    </location>
</feature>
<feature type="compositionally biased region" description="Low complexity" evidence="1">
    <location>
        <begin position="200"/>
        <end position="209"/>
    </location>
</feature>
<evidence type="ECO:0000256" key="2">
    <source>
        <dbReference type="SAM" id="Phobius"/>
    </source>
</evidence>
<dbReference type="EMBL" id="CP036267">
    <property type="protein sequence ID" value="QDT35521.1"/>
    <property type="molecule type" value="Genomic_DNA"/>
</dbReference>
<gene>
    <name evidence="3" type="ORF">Mal48_47980</name>
</gene>
<keyword evidence="4" id="KW-1185">Reference proteome</keyword>
<feature type="transmembrane region" description="Helical" evidence="2">
    <location>
        <begin position="135"/>
        <end position="159"/>
    </location>
</feature>
<protein>
    <recommendedName>
        <fullName evidence="5">DUF2254 domain-containing protein</fullName>
    </recommendedName>
</protein>
<dbReference type="Proteomes" id="UP000315724">
    <property type="component" value="Chromosome"/>
</dbReference>
<dbReference type="OrthoDB" id="2955631at2"/>
<proteinExistence type="predicted"/>
<accession>A0A517QVA0</accession>
<keyword evidence="2" id="KW-0472">Membrane</keyword>
<dbReference type="Pfam" id="PF10011">
    <property type="entry name" value="DUF2254"/>
    <property type="match status" value="1"/>
</dbReference>
<evidence type="ECO:0000313" key="3">
    <source>
        <dbReference type="EMBL" id="QDT35521.1"/>
    </source>
</evidence>
<feature type="transmembrane region" description="Helical" evidence="2">
    <location>
        <begin position="15"/>
        <end position="36"/>
    </location>
</feature>
<dbReference type="AlphaFoldDB" id="A0A517QVA0"/>
<keyword evidence="2" id="KW-1133">Transmembrane helix</keyword>
<dbReference type="RefSeq" id="WP_145205226.1">
    <property type="nucleotide sequence ID" value="NZ_CP036267.1"/>
</dbReference>
<evidence type="ECO:0000313" key="4">
    <source>
        <dbReference type="Proteomes" id="UP000315724"/>
    </source>
</evidence>
<evidence type="ECO:0000256" key="1">
    <source>
        <dbReference type="SAM" id="MobiDB-lite"/>
    </source>
</evidence>
<dbReference type="KEGG" id="tpol:Mal48_47980"/>
<organism evidence="3 4">
    <name type="scientific">Thalassoglobus polymorphus</name>
    <dbReference type="NCBI Taxonomy" id="2527994"/>
    <lineage>
        <taxon>Bacteria</taxon>
        <taxon>Pseudomonadati</taxon>
        <taxon>Planctomycetota</taxon>
        <taxon>Planctomycetia</taxon>
        <taxon>Planctomycetales</taxon>
        <taxon>Planctomycetaceae</taxon>
        <taxon>Thalassoglobus</taxon>
    </lineage>
</organism>
<feature type="region of interest" description="Disordered" evidence="1">
    <location>
        <begin position="193"/>
        <end position="216"/>
    </location>
</feature>
<sequence>MAWWLQRWDTLRGSLWFIPGLGVLGALLLSVMTLQIDYQLSYEELSPPNWLITTSSAARLTLSSLAGALITVTGVVFSMTMLTLAQTSSQYGPRLLRSFLNQNVTQLTLAVFVGTSLYCMSVLRTIREIGEGDLFVPHLSVFVGLCLGLMSLLFFVYFIHYTASSIQAESVIRAVSYELDDAIERLFPKCLGDDSDDSNADSSNSGDSDPSPEKPDSTILIQADSIGYIQGIDGDRLIELADQLDTVFYVRAKPGDYIFHGAPLLDVAEDEVEEEFQSKVRETFLTGVRRTPRQDTGCVIKELVEVAIRALSPGINDPHTAVACINSLASALSSVAGREFPDSHRRNEEGKVRVIVQTPTFSQLLDDCFREIRFYGADSFLVLEQLSKSLLMLSYFVQRKADAQAICRHLKIIESLAEKNLTVDEEKKQILAITEEGKNRLEKIV</sequence>
<dbReference type="InterPro" id="IPR018723">
    <property type="entry name" value="DUF2254_membrane"/>
</dbReference>
<feature type="transmembrane region" description="Helical" evidence="2">
    <location>
        <begin position="57"/>
        <end position="84"/>
    </location>
</feature>
<reference evidence="3 4" key="1">
    <citation type="submission" date="2019-02" db="EMBL/GenBank/DDBJ databases">
        <title>Deep-cultivation of Planctomycetes and their phenomic and genomic characterization uncovers novel biology.</title>
        <authorList>
            <person name="Wiegand S."/>
            <person name="Jogler M."/>
            <person name="Boedeker C."/>
            <person name="Pinto D."/>
            <person name="Vollmers J."/>
            <person name="Rivas-Marin E."/>
            <person name="Kohn T."/>
            <person name="Peeters S.H."/>
            <person name="Heuer A."/>
            <person name="Rast P."/>
            <person name="Oberbeckmann S."/>
            <person name="Bunk B."/>
            <person name="Jeske O."/>
            <person name="Meyerdierks A."/>
            <person name="Storesund J.E."/>
            <person name="Kallscheuer N."/>
            <person name="Luecker S."/>
            <person name="Lage O.M."/>
            <person name="Pohl T."/>
            <person name="Merkel B.J."/>
            <person name="Hornburger P."/>
            <person name="Mueller R.-W."/>
            <person name="Bruemmer F."/>
            <person name="Labrenz M."/>
            <person name="Spormann A.M."/>
            <person name="Op den Camp H."/>
            <person name="Overmann J."/>
            <person name="Amann R."/>
            <person name="Jetten M.S.M."/>
            <person name="Mascher T."/>
            <person name="Medema M.H."/>
            <person name="Devos D.P."/>
            <person name="Kaster A.-K."/>
            <person name="Ovreas L."/>
            <person name="Rohde M."/>
            <person name="Galperin M.Y."/>
            <person name="Jogler C."/>
        </authorList>
    </citation>
    <scope>NUCLEOTIDE SEQUENCE [LARGE SCALE GENOMIC DNA]</scope>
    <source>
        <strain evidence="3 4">Mal48</strain>
    </source>
</reference>